<protein>
    <submittedName>
        <fullName evidence="1">Uncharacterized protein</fullName>
    </submittedName>
</protein>
<evidence type="ECO:0000313" key="1">
    <source>
        <dbReference type="EMBL" id="JAP89377.1"/>
    </source>
</evidence>
<gene>
    <name evidence="1" type="ORF">TPC1_31128</name>
</gene>
<reference evidence="1" key="1">
    <citation type="submission" date="2015-07" db="EMBL/GenBank/DDBJ databases">
        <title>Adaptation to a free-living lifestyle via gene acquisitions in the diplomonad Trepomonas sp. PC1.</title>
        <authorList>
            <person name="Xu F."/>
            <person name="Jerlstrom-Hultqvist J."/>
            <person name="Kolisko M."/>
            <person name="Simpson A.G.B."/>
            <person name="Roger A.J."/>
            <person name="Svard S.G."/>
            <person name="Andersson J.O."/>
        </authorList>
    </citation>
    <scope>NUCLEOTIDE SEQUENCE</scope>
    <source>
        <strain evidence="1">PC1</strain>
    </source>
</reference>
<feature type="non-terminal residue" evidence="1">
    <location>
        <position position="410"/>
    </location>
</feature>
<feature type="non-terminal residue" evidence="1">
    <location>
        <position position="1"/>
    </location>
</feature>
<organism evidence="1">
    <name type="scientific">Trepomonas sp. PC1</name>
    <dbReference type="NCBI Taxonomy" id="1076344"/>
    <lineage>
        <taxon>Eukaryota</taxon>
        <taxon>Metamonada</taxon>
        <taxon>Diplomonadida</taxon>
        <taxon>Hexamitidae</taxon>
        <taxon>Hexamitinae</taxon>
        <taxon>Trepomonas</taxon>
    </lineage>
</organism>
<dbReference type="AlphaFoldDB" id="A0A146JXY5"/>
<accession>A0A146JXY5</accession>
<sequence>VTPSGKETQTLSMIPNYDDNQFLLLTKLIIIYFQVVTQNIQVLSLNLQLINAQNIQQLCDTINQIAQQLKLEKNDLFAGKQSQIFRLLENLLGKLLPQNSDQFIMLSSEESTFLSSTEFSSSITKQTVFKRLFQQNLNVVKYQAAKMLRLTIYDFMVFVGLQQEKHRFQKEYYNYFRQLQQFDIDSQFFLQQLNAIKQKLPKTGSRSDLVIQTSQPNVEWNHHLNFSYFDSQQLQLLKLYLIDQFTAKKELNVQIDLEHQSVFSSLKQLFMGQDLQSLLKSQAKEDFLILTDSELQKCQMMTDFSNVQPLVQSVNQFRAGSRVVFLSSSEYLILTQTTDLDQFKQLINSSSQFSVADLLCIVDLKEKHFQLTQKYSKNQFSSFLRDFALFKNQYSQAQKQLVQKCLLAVQ</sequence>
<name>A0A146JXY5_9EUKA</name>
<proteinExistence type="predicted"/>
<dbReference type="EMBL" id="GDID01007229">
    <property type="protein sequence ID" value="JAP89377.1"/>
    <property type="molecule type" value="Transcribed_RNA"/>
</dbReference>